<keyword evidence="3" id="KW-1185">Reference proteome</keyword>
<reference evidence="3" key="1">
    <citation type="journal article" date="2019" name="Int. J. Syst. Evol. Microbiol.">
        <title>The Global Catalogue of Microorganisms (GCM) 10K type strain sequencing project: providing services to taxonomists for standard genome sequencing and annotation.</title>
        <authorList>
            <consortium name="The Broad Institute Genomics Platform"/>
            <consortium name="The Broad Institute Genome Sequencing Center for Infectious Disease"/>
            <person name="Wu L."/>
            <person name="Ma J."/>
        </authorList>
    </citation>
    <scope>NUCLEOTIDE SEQUENCE [LARGE SCALE GENOMIC DNA]</scope>
    <source>
        <strain evidence="3">CGMCC 4.7682</strain>
    </source>
</reference>
<sequence length="56" mass="5900">MPTQSINDWKSAAHESGSHPAGLGFGELGQEDLAEARTAALSSSGYICTLTWECNC</sequence>
<protein>
    <recommendedName>
        <fullName evidence="4">Mersacidin/lichenicidin family type 2 lantibiotic</fullName>
    </recommendedName>
</protein>
<evidence type="ECO:0000256" key="1">
    <source>
        <dbReference type="SAM" id="MobiDB-lite"/>
    </source>
</evidence>
<comment type="caution">
    <text evidence="2">The sequence shown here is derived from an EMBL/GenBank/DDBJ whole genome shotgun (WGS) entry which is preliminary data.</text>
</comment>
<proteinExistence type="predicted"/>
<name>A0ABV7QW06_9PSEU</name>
<organism evidence="2 3">
    <name type="scientific">Amycolatopsis halotolerans</name>
    <dbReference type="NCBI Taxonomy" id="330083"/>
    <lineage>
        <taxon>Bacteria</taxon>
        <taxon>Bacillati</taxon>
        <taxon>Actinomycetota</taxon>
        <taxon>Actinomycetes</taxon>
        <taxon>Pseudonocardiales</taxon>
        <taxon>Pseudonocardiaceae</taxon>
        <taxon>Amycolatopsis</taxon>
    </lineage>
</organism>
<accession>A0ABV7QW06</accession>
<dbReference type="Proteomes" id="UP001595764">
    <property type="component" value="Unassembled WGS sequence"/>
</dbReference>
<feature type="region of interest" description="Disordered" evidence="1">
    <location>
        <begin position="1"/>
        <end position="26"/>
    </location>
</feature>
<gene>
    <name evidence="2" type="ORF">ACFORO_44655</name>
</gene>
<dbReference type="RefSeq" id="WP_377872539.1">
    <property type="nucleotide sequence ID" value="NZ_JBHMAY010000038.1"/>
</dbReference>
<evidence type="ECO:0008006" key="4">
    <source>
        <dbReference type="Google" id="ProtNLM"/>
    </source>
</evidence>
<evidence type="ECO:0000313" key="2">
    <source>
        <dbReference type="EMBL" id="MFC3517316.1"/>
    </source>
</evidence>
<dbReference type="EMBL" id="JBHRWI010000076">
    <property type="protein sequence ID" value="MFC3517316.1"/>
    <property type="molecule type" value="Genomic_DNA"/>
</dbReference>
<evidence type="ECO:0000313" key="3">
    <source>
        <dbReference type="Proteomes" id="UP001595764"/>
    </source>
</evidence>